<organism evidence="1 2">
    <name type="scientific">Funneliformis geosporum</name>
    <dbReference type="NCBI Taxonomy" id="1117311"/>
    <lineage>
        <taxon>Eukaryota</taxon>
        <taxon>Fungi</taxon>
        <taxon>Fungi incertae sedis</taxon>
        <taxon>Mucoromycota</taxon>
        <taxon>Glomeromycotina</taxon>
        <taxon>Glomeromycetes</taxon>
        <taxon>Glomerales</taxon>
        <taxon>Glomeraceae</taxon>
        <taxon>Funneliformis</taxon>
    </lineage>
</organism>
<name>A0A9W4T9F2_9GLOM</name>
<keyword evidence="2" id="KW-1185">Reference proteome</keyword>
<comment type="caution">
    <text evidence="1">The sequence shown here is derived from an EMBL/GenBank/DDBJ whole genome shotgun (WGS) entry which is preliminary data.</text>
</comment>
<gene>
    <name evidence="1" type="ORF">FWILDA_LOCUS18144</name>
</gene>
<accession>A0A9W4T9F2</accession>
<feature type="non-terminal residue" evidence="1">
    <location>
        <position position="1"/>
    </location>
</feature>
<evidence type="ECO:0000313" key="2">
    <source>
        <dbReference type="Proteomes" id="UP001153678"/>
    </source>
</evidence>
<dbReference type="Proteomes" id="UP001153678">
    <property type="component" value="Unassembled WGS sequence"/>
</dbReference>
<feature type="non-terminal residue" evidence="1">
    <location>
        <position position="87"/>
    </location>
</feature>
<reference evidence="1" key="1">
    <citation type="submission" date="2022-08" db="EMBL/GenBank/DDBJ databases">
        <authorList>
            <person name="Kallberg Y."/>
            <person name="Tangrot J."/>
            <person name="Rosling A."/>
        </authorList>
    </citation>
    <scope>NUCLEOTIDE SEQUENCE</scope>
    <source>
        <strain evidence="1">Wild A</strain>
    </source>
</reference>
<dbReference type="AlphaFoldDB" id="A0A9W4T9F2"/>
<proteinExistence type="predicted"/>
<sequence>PALGQISQYTGQYTPDEYIQKVGFADNQVLPALYTHLPPDLRSNIKMYMAIRAGGGVNPTVDDFFQNLKKCWVERQVRVSTFTQTNI</sequence>
<dbReference type="EMBL" id="CAMKVN010016571">
    <property type="protein sequence ID" value="CAI2197572.1"/>
    <property type="molecule type" value="Genomic_DNA"/>
</dbReference>
<evidence type="ECO:0000313" key="1">
    <source>
        <dbReference type="EMBL" id="CAI2197572.1"/>
    </source>
</evidence>
<protein>
    <submittedName>
        <fullName evidence="1">15231_t:CDS:1</fullName>
    </submittedName>
</protein>